<proteinExistence type="predicted"/>
<sequence>MKEVLHNSSSFFGNGTHQSARLLKALDPNYVKLEDRDMAIMLAFIADLSEHIKYYNLEDEEDGNWNEFYTSDISIVLASIISTDLEKIEERFNLIIENFYKNQNFDSRYTEFSNLVYLIYESFTKFNKWYLDISKINIQSKRFESTVEYEFHNVIEEKIKAPFHRFKSYILALNGDKVINKKINFDFGKYNLIWDHEDIKEDNIFFGKDKLEKITSAMLQFRLVFRSLYNSLHYSVYHFEKYFINSLKFKSDHHPNIGLLIAFLKLFNHVQDDYNSISSRLLNYYYKKYLKLEPRGPVADKAFVNFKLSSFLDRFHLPKGTRLSTKINIDGVDVVFETSKDLEITRASINSFRTLYLSRIDDLDTSHYKLVSHIYSAPVANSKDGIGGKFENIYDEWPIFGEEQEYKPQGQNTMKNAEIGFAIASPILDLAEGRREVTLRLNFTPESTRIFKRLVYDVHEKVNASKEADEPMNTIEETFYKRIFNQVDTTRNFRIYLTGEQEWIEVDPSTITIRAVGEGNWLYDFSKNIEDCIEIMNSLEIKFSISKAKPAIVPFNSKKITHEYFDTDFPVMKVIINDNKQPFSYSFLQNLIVQDVDIKVKVDQIRNYHVYDESYSLQSGRNIFPFGNNPGRNARSYIGIPEMFRKNVTNATFQFNWANMPETVYLFKNRYAGYSEPVHPSELKIRFGAINDYEVVTNYDESLSFPFFPTTNGDLEIHDETDINESTFELNEYAFENLDILPDPFLADENPLDENTKTGYFVLEILEPRNAFSHNVYQNEIQEALNRNITNPKEQKKFPLEPVTPFARNINISYEAEASFNVTFGDQRIPEEYFYIHPFGIEKTYYDGSPDKDGLLPQYEDDGYLFIGLENINAPESISIYFELSSKKTKTLNVTTPPQVEWRYLSYNNWYPMDESKVLFDGTEGFTKSGIVRLQLPMKINDKNDILDYGTYWLSASLSGDTELVCHVIDIQEHAVTANWVINPEIEERLREPLPPFSIDSLENSIAQISSVRQGFESFGGIPSENDEEFFARVSERIRHKGRGITHWDLERLVLEKFYEVQQTKCISYLSNPLEDNHIETVEEYINLEKSKEDYNGVQHKDGIKIVVIPRKKTYFKNLTPKFSLNQLMHFQEELSQLISPFTSVKMINPHYEYVRIICNVKFVENMNNGQTLERLSKDIDNFISPWISDDSKPIIIGGSINENVIQNFIKGLPYVKFLTKFSIIHIIEEDGIYKLHDTAMESDIVSIIKARPWGVLLPDESHEIEMVEYEEEEPPSQRVNTDEIIRFQDKVNILGEKKYIKIKNPILEKEAFIEEEEDTNYEVSIKI</sequence>
<evidence type="ECO:0000313" key="2">
    <source>
        <dbReference type="Proteomes" id="UP001156666"/>
    </source>
</evidence>
<name>A0AA37SN32_9BACT</name>
<keyword evidence="2" id="KW-1185">Reference proteome</keyword>
<gene>
    <name evidence="1" type="ORF">GCM10007940_13270</name>
</gene>
<reference evidence="1" key="2">
    <citation type="submission" date="2023-01" db="EMBL/GenBank/DDBJ databases">
        <title>Draft genome sequence of Portibacter lacus strain NBRC 108769.</title>
        <authorList>
            <person name="Sun Q."/>
            <person name="Mori K."/>
        </authorList>
    </citation>
    <scope>NUCLEOTIDE SEQUENCE</scope>
    <source>
        <strain evidence="1">NBRC 108769</strain>
    </source>
</reference>
<dbReference type="EMBL" id="BSOH01000007">
    <property type="protein sequence ID" value="GLR16712.1"/>
    <property type="molecule type" value="Genomic_DNA"/>
</dbReference>
<accession>A0AA37SN32</accession>
<reference evidence="1" key="1">
    <citation type="journal article" date="2014" name="Int. J. Syst. Evol. Microbiol.">
        <title>Complete genome sequence of Corynebacterium casei LMG S-19264T (=DSM 44701T), isolated from a smear-ripened cheese.</title>
        <authorList>
            <consortium name="US DOE Joint Genome Institute (JGI-PGF)"/>
            <person name="Walter F."/>
            <person name="Albersmeier A."/>
            <person name="Kalinowski J."/>
            <person name="Ruckert C."/>
        </authorList>
    </citation>
    <scope>NUCLEOTIDE SEQUENCE</scope>
    <source>
        <strain evidence="1">NBRC 108769</strain>
    </source>
</reference>
<dbReference type="RefSeq" id="WP_235291098.1">
    <property type="nucleotide sequence ID" value="NZ_BSOH01000007.1"/>
</dbReference>
<evidence type="ECO:0008006" key="3">
    <source>
        <dbReference type="Google" id="ProtNLM"/>
    </source>
</evidence>
<evidence type="ECO:0000313" key="1">
    <source>
        <dbReference type="EMBL" id="GLR16712.1"/>
    </source>
</evidence>
<dbReference type="Proteomes" id="UP001156666">
    <property type="component" value="Unassembled WGS sequence"/>
</dbReference>
<organism evidence="1 2">
    <name type="scientific">Portibacter lacus</name>
    <dbReference type="NCBI Taxonomy" id="1099794"/>
    <lineage>
        <taxon>Bacteria</taxon>
        <taxon>Pseudomonadati</taxon>
        <taxon>Bacteroidota</taxon>
        <taxon>Saprospiria</taxon>
        <taxon>Saprospirales</taxon>
        <taxon>Haliscomenobacteraceae</taxon>
        <taxon>Portibacter</taxon>
    </lineage>
</organism>
<comment type="caution">
    <text evidence="1">The sequence shown here is derived from an EMBL/GenBank/DDBJ whole genome shotgun (WGS) entry which is preliminary data.</text>
</comment>
<protein>
    <recommendedName>
        <fullName evidence="3">Baseplate protein J-like domain-containing protein</fullName>
    </recommendedName>
</protein>